<dbReference type="InterPro" id="IPR013926">
    <property type="entry name" value="CGI121/TPRKB"/>
</dbReference>
<dbReference type="SUPFAM" id="SSF143870">
    <property type="entry name" value="PF0523-like"/>
    <property type="match status" value="1"/>
</dbReference>
<dbReference type="STRING" id="294671.YLM1_0913"/>
<dbReference type="AlphaFoldDB" id="A0A126QZB3"/>
<dbReference type="EMBL" id="FOTL01000019">
    <property type="protein sequence ID" value="SFL57155.1"/>
    <property type="molecule type" value="Genomic_DNA"/>
</dbReference>
<dbReference type="RefSeq" id="WP_067146750.1">
    <property type="nucleotide sequence ID" value="NZ_CP014265.1"/>
</dbReference>
<evidence type="ECO:0000313" key="2">
    <source>
        <dbReference type="EMBL" id="AMK15470.1"/>
    </source>
</evidence>
<protein>
    <submittedName>
        <fullName evidence="3">KEOPS complex subunit Cgi121</fullName>
    </submittedName>
</protein>
<evidence type="ECO:0000313" key="4">
    <source>
        <dbReference type="Proteomes" id="UP000066376"/>
    </source>
</evidence>
<reference evidence="2 4" key="1">
    <citation type="journal article" date="2016" name="Genome Announc.">
        <title>Draft Genome Sequence of the Rumen Methanogen Methanobrevibacter olleyae YLM1.</title>
        <authorList>
            <person name="Kelly W.J."/>
            <person name="Li D."/>
            <person name="Lambie S.C."/>
            <person name="Cox F."/>
            <person name="Attwood G.T."/>
            <person name="Altermann E."/>
            <person name="Leahy S.C."/>
        </authorList>
    </citation>
    <scope>NUCLEOTIDE SEQUENCE [LARGE SCALE GENOMIC DNA]</scope>
    <source>
        <strain evidence="2 4">YLM1</strain>
    </source>
</reference>
<dbReference type="Pfam" id="PF08617">
    <property type="entry name" value="CGI-121"/>
    <property type="match status" value="1"/>
</dbReference>
<evidence type="ECO:0000313" key="5">
    <source>
        <dbReference type="Proteomes" id="UP000183442"/>
    </source>
</evidence>
<dbReference type="NCBIfam" id="NF011465">
    <property type="entry name" value="PRK14886.1-1"/>
    <property type="match status" value="1"/>
</dbReference>
<dbReference type="EMBL" id="CP014265">
    <property type="protein sequence ID" value="AMK15470.1"/>
    <property type="molecule type" value="Genomic_DNA"/>
</dbReference>
<dbReference type="KEGG" id="mol:YLM1_0913"/>
<dbReference type="Proteomes" id="UP000183442">
    <property type="component" value="Unassembled WGS sequence"/>
</dbReference>
<reference evidence="4" key="2">
    <citation type="submission" date="2016-02" db="EMBL/GenBank/DDBJ databases">
        <title>The draft genome sequence of the rumen methanogen Methanobrevibacter olleyae YLM1.</title>
        <authorList>
            <consortium name="New Zealand Agricultural Greenhouse Gas Research Centre/Pastoral Greenhouse Gas Research Consortium"/>
            <person name="Kelly W.J."/>
            <person name="Li D."/>
            <person name="Lambie S.C."/>
            <person name="Attwood G.T."/>
            <person name="Altermann E."/>
            <person name="Leahy S.C."/>
        </authorList>
    </citation>
    <scope>NUCLEOTIDE SEQUENCE [LARGE SCALE GENOMIC DNA]</scope>
    <source>
        <strain evidence="4">YLM1</strain>
    </source>
</reference>
<dbReference type="Proteomes" id="UP000066376">
    <property type="component" value="Chromosome"/>
</dbReference>
<dbReference type="PATRIC" id="fig|294671.3.peg.956"/>
<reference evidence="5" key="4">
    <citation type="submission" date="2016-10" db="EMBL/GenBank/DDBJ databases">
        <authorList>
            <person name="Varghese N."/>
        </authorList>
    </citation>
    <scope>NUCLEOTIDE SEQUENCE [LARGE SCALE GENOMIC DNA]</scope>
    <source>
        <strain evidence="5">DSM 16632</strain>
    </source>
</reference>
<comment type="similarity">
    <text evidence="1">Belongs to the CGI121/TPRKB family.</text>
</comment>
<reference evidence="3" key="3">
    <citation type="submission" date="2016-10" db="EMBL/GenBank/DDBJ databases">
        <authorList>
            <person name="de Groot N.N."/>
        </authorList>
    </citation>
    <scope>NUCLEOTIDE SEQUENCE [LARGE SCALE GENOMIC DNA]</scope>
    <source>
        <strain evidence="3">DSM 16632</strain>
    </source>
</reference>
<gene>
    <name evidence="3" type="ORF">SAMN02910297_01243</name>
    <name evidence="2" type="ORF">YLM1_0913</name>
</gene>
<name>A0A126QZB3_METOL</name>
<sequence>MKEYNKELANLDNVEILGFTGTIESIPKTLDRIDQIRNTCCDVGIIQLMNADAIAGKEHLQQGTIHAINAFKRGENLANDLGIEILIRTSAQRQISKAFNILGLKEGKMNIAVVMIDCPDYFLDELSNIFTRNDEVLEAEESILINLYNIPEKELKTIPITDILIDKTSKLIVEQ</sequence>
<dbReference type="Gene3D" id="3.30.2380.10">
    <property type="entry name" value="CGI121/TPRKB"/>
    <property type="match status" value="1"/>
</dbReference>
<dbReference type="GeneID" id="28489213"/>
<dbReference type="OrthoDB" id="69587at2157"/>
<keyword evidence="4" id="KW-1185">Reference proteome</keyword>
<accession>A0A126QZB3</accession>
<evidence type="ECO:0000313" key="3">
    <source>
        <dbReference type="EMBL" id="SFL57155.1"/>
    </source>
</evidence>
<proteinExistence type="inferred from homology"/>
<organism evidence="2 4">
    <name type="scientific">Methanobrevibacter olleyae</name>
    <dbReference type="NCBI Taxonomy" id="294671"/>
    <lineage>
        <taxon>Archaea</taxon>
        <taxon>Methanobacteriati</taxon>
        <taxon>Methanobacteriota</taxon>
        <taxon>Methanomada group</taxon>
        <taxon>Methanobacteria</taxon>
        <taxon>Methanobacteriales</taxon>
        <taxon>Methanobacteriaceae</taxon>
        <taxon>Methanobrevibacter</taxon>
    </lineage>
</organism>
<dbReference type="InterPro" id="IPR036504">
    <property type="entry name" value="CGI121/TPRKB_sf"/>
</dbReference>
<evidence type="ECO:0000256" key="1">
    <source>
        <dbReference type="ARBA" id="ARBA00005546"/>
    </source>
</evidence>